<keyword evidence="1" id="KW-0812">Transmembrane</keyword>
<sequence>MSDSSDIEAILAPFLSVEAVITQTVSTMSVMSGVYIVLFSPRVAIISFIAAKTKEYESYIEPVTHYPLKAVRNSIIALLALLIKPSSPSITTDSMLIHRYYVIWGSLKRVAFPLIFGPFVVNALCLAGIVMMTKGQLDTTIESNVVLLHKGITLNNRSLIGNAAFNGVLTLLTAGRIWCITRQERQLISKGSSTKLLLQSSSNPLESFLLIIPCGMASCGIAPTSIIVRAGSGKTVEAVDHVVSTLHSAEAPRGRATYSGMEAEAGDRELLDLAEKVRFRGFMNRGGPDDIRSLIICVISMQNK</sequence>
<feature type="transmembrane region" description="Helical" evidence="1">
    <location>
        <begin position="110"/>
        <end position="131"/>
    </location>
</feature>
<accession>V2Y4D1</accession>
<organism evidence="2 3">
    <name type="scientific">Moniliophthora roreri (strain MCA 2997)</name>
    <name type="common">Cocoa frosty pod rot fungus</name>
    <name type="synonym">Crinipellis roreri</name>
    <dbReference type="NCBI Taxonomy" id="1381753"/>
    <lineage>
        <taxon>Eukaryota</taxon>
        <taxon>Fungi</taxon>
        <taxon>Dikarya</taxon>
        <taxon>Basidiomycota</taxon>
        <taxon>Agaricomycotina</taxon>
        <taxon>Agaricomycetes</taxon>
        <taxon>Agaricomycetidae</taxon>
        <taxon>Agaricales</taxon>
        <taxon>Marasmiineae</taxon>
        <taxon>Marasmiaceae</taxon>
        <taxon>Moniliophthora</taxon>
    </lineage>
</organism>
<protein>
    <submittedName>
        <fullName evidence="2">Uncharacterized protein</fullName>
    </submittedName>
</protein>
<name>V2Y4D1_MONRO</name>
<dbReference type="HOGENOM" id="CLU_915531_0_0_1"/>
<dbReference type="Proteomes" id="UP000017559">
    <property type="component" value="Unassembled WGS sequence"/>
</dbReference>
<evidence type="ECO:0000313" key="3">
    <source>
        <dbReference type="Proteomes" id="UP000017559"/>
    </source>
</evidence>
<reference evidence="2 3" key="1">
    <citation type="journal article" date="2014" name="BMC Genomics">
        <title>Genome and secretome analysis of the hemibiotrophic fungal pathogen, Moniliophthora roreri, which causes frosty pod rot disease of cacao: mechanisms of the biotrophic and necrotrophic phases.</title>
        <authorList>
            <person name="Meinhardt L.W."/>
            <person name="Costa G.G.L."/>
            <person name="Thomazella D.P.T."/>
            <person name="Teixeira P.J.P.L."/>
            <person name="Carazzolle M.F."/>
            <person name="Schuster S.C."/>
            <person name="Carlson J.E."/>
            <person name="Guiltinan M.J."/>
            <person name="Mieczkowski P."/>
            <person name="Farmer A."/>
            <person name="Ramaraj T."/>
            <person name="Crozier J."/>
            <person name="Davis R.E."/>
            <person name="Shao J."/>
            <person name="Melnick R.L."/>
            <person name="Pereira G.A.G."/>
            <person name="Bailey B.A."/>
        </authorList>
    </citation>
    <scope>NUCLEOTIDE SEQUENCE [LARGE SCALE GENOMIC DNA]</scope>
    <source>
        <strain evidence="2 3">MCA 2997</strain>
    </source>
</reference>
<keyword evidence="3" id="KW-1185">Reference proteome</keyword>
<proteinExistence type="predicted"/>
<keyword evidence="1" id="KW-0472">Membrane</keyword>
<evidence type="ECO:0000256" key="1">
    <source>
        <dbReference type="SAM" id="Phobius"/>
    </source>
</evidence>
<keyword evidence="1" id="KW-1133">Transmembrane helix</keyword>
<evidence type="ECO:0000313" key="2">
    <source>
        <dbReference type="EMBL" id="ESK86489.1"/>
    </source>
</evidence>
<comment type="caution">
    <text evidence="2">The sequence shown here is derived from an EMBL/GenBank/DDBJ whole genome shotgun (WGS) entry which is preliminary data.</text>
</comment>
<dbReference type="OrthoDB" id="3226582at2759"/>
<gene>
    <name evidence="2" type="ORF">Moror_9865</name>
</gene>
<dbReference type="KEGG" id="mrr:Moror_9865"/>
<dbReference type="AlphaFoldDB" id="V2Y4D1"/>
<dbReference type="EMBL" id="AWSO01000925">
    <property type="protein sequence ID" value="ESK86489.1"/>
    <property type="molecule type" value="Genomic_DNA"/>
</dbReference>